<evidence type="ECO:0000256" key="7">
    <source>
        <dbReference type="ARBA" id="ARBA00022801"/>
    </source>
</evidence>
<dbReference type="InterPro" id="IPR002036">
    <property type="entry name" value="YbeY"/>
</dbReference>
<protein>
    <recommendedName>
        <fullName evidence="9">Endoribonuclease YbeY</fullName>
        <ecNumber evidence="9">3.1.-.-</ecNumber>
    </recommendedName>
</protein>
<evidence type="ECO:0000313" key="10">
    <source>
        <dbReference type="EMBL" id="ATX70870.1"/>
    </source>
</evidence>
<proteinExistence type="inferred from homology"/>
<dbReference type="GO" id="GO:0005737">
    <property type="term" value="C:cytoplasm"/>
    <property type="evidence" value="ECO:0007669"/>
    <property type="project" value="UniProtKB-SubCell"/>
</dbReference>
<keyword evidence="7 9" id="KW-0378">Hydrolase</keyword>
<keyword evidence="6 9" id="KW-0255">Endonuclease</keyword>
<evidence type="ECO:0000256" key="4">
    <source>
        <dbReference type="ARBA" id="ARBA00022722"/>
    </source>
</evidence>
<evidence type="ECO:0000256" key="5">
    <source>
        <dbReference type="ARBA" id="ARBA00022723"/>
    </source>
</evidence>
<evidence type="ECO:0000256" key="2">
    <source>
        <dbReference type="ARBA" id="ARBA00022517"/>
    </source>
</evidence>
<dbReference type="RefSeq" id="WP_100254426.1">
    <property type="nucleotide sequence ID" value="NZ_CP024870.1"/>
</dbReference>
<keyword evidence="9" id="KW-0963">Cytoplasm</keyword>
<dbReference type="GO" id="GO:0004222">
    <property type="term" value="F:metalloendopeptidase activity"/>
    <property type="evidence" value="ECO:0007669"/>
    <property type="project" value="InterPro"/>
</dbReference>
<keyword evidence="2 9" id="KW-0690">Ribosome biogenesis</keyword>
<comment type="similarity">
    <text evidence="1 9">Belongs to the endoribonuclease YbeY family.</text>
</comment>
<dbReference type="PANTHER" id="PTHR46986:SF1">
    <property type="entry name" value="ENDORIBONUCLEASE YBEY, CHLOROPLASTIC"/>
    <property type="match status" value="1"/>
</dbReference>
<dbReference type="EC" id="3.1.-.-" evidence="9"/>
<dbReference type="PROSITE" id="PS01306">
    <property type="entry name" value="UPF0054"/>
    <property type="match status" value="1"/>
</dbReference>
<name>A0A2K8KGQ3_9MOLU</name>
<dbReference type="GO" id="GO:0006364">
    <property type="term" value="P:rRNA processing"/>
    <property type="evidence" value="ECO:0007669"/>
    <property type="project" value="UniProtKB-UniRule"/>
</dbReference>
<reference evidence="10 11" key="1">
    <citation type="submission" date="2017-11" db="EMBL/GenBank/DDBJ databases">
        <title>Complete genome sequence of Spiroplasma clarkii CN-5 (DSM 19994).</title>
        <authorList>
            <person name="Tsai Y.-M."/>
            <person name="Chang A."/>
            <person name="Lo W.-S."/>
            <person name="Kuo C.-H."/>
        </authorList>
    </citation>
    <scope>NUCLEOTIDE SEQUENCE [LARGE SCALE GENOMIC DNA]</scope>
    <source>
        <strain evidence="10 11">CN-5</strain>
    </source>
</reference>
<feature type="binding site" evidence="9">
    <location>
        <position position="118"/>
    </location>
    <ligand>
        <name>Zn(2+)</name>
        <dbReference type="ChEBI" id="CHEBI:29105"/>
        <note>catalytic</note>
    </ligand>
</feature>
<dbReference type="AlphaFoldDB" id="A0A2K8KGQ3"/>
<keyword evidence="8 9" id="KW-0862">Zinc</keyword>
<organism evidence="10 11">
    <name type="scientific">Spiroplasma clarkii</name>
    <dbReference type="NCBI Taxonomy" id="2139"/>
    <lineage>
        <taxon>Bacteria</taxon>
        <taxon>Bacillati</taxon>
        <taxon>Mycoplasmatota</taxon>
        <taxon>Mollicutes</taxon>
        <taxon>Entomoplasmatales</taxon>
        <taxon>Spiroplasmataceae</taxon>
        <taxon>Spiroplasma</taxon>
    </lineage>
</organism>
<comment type="cofactor">
    <cofactor evidence="9">
        <name>Zn(2+)</name>
        <dbReference type="ChEBI" id="CHEBI:29105"/>
    </cofactor>
    <text evidence="9">Binds 1 zinc ion.</text>
</comment>
<dbReference type="NCBIfam" id="TIGR00043">
    <property type="entry name" value="rRNA maturation RNase YbeY"/>
    <property type="match status" value="1"/>
</dbReference>
<dbReference type="EMBL" id="CP024870">
    <property type="protein sequence ID" value="ATX70870.1"/>
    <property type="molecule type" value="Genomic_DNA"/>
</dbReference>
<keyword evidence="5 9" id="KW-0479">Metal-binding</keyword>
<keyword evidence="3 9" id="KW-0698">rRNA processing</keyword>
<dbReference type="Pfam" id="PF02130">
    <property type="entry name" value="YbeY"/>
    <property type="match status" value="1"/>
</dbReference>
<evidence type="ECO:0000256" key="6">
    <source>
        <dbReference type="ARBA" id="ARBA00022759"/>
    </source>
</evidence>
<dbReference type="InterPro" id="IPR023091">
    <property type="entry name" value="MetalPrtase_cat_dom_sf_prd"/>
</dbReference>
<sequence length="156" mass="18217">MEEISFTYEFDLPELHSYEAVFQQILAITKQQLKITQDLMLSVNFIDEEKSLNLNQTYRGKDYAGDVLSFPIDDPMGIYDQLDFKEIGDIFITYSIAQKKAKEYNHTIYNEMAWLFTHGLLHILGYDHELDKTAAEIMFSLTDNILKVINVDYKIV</sequence>
<dbReference type="Gene3D" id="3.40.390.30">
    <property type="entry name" value="Metalloproteases ('zincins'), catalytic domain"/>
    <property type="match status" value="1"/>
</dbReference>
<evidence type="ECO:0000313" key="11">
    <source>
        <dbReference type="Proteomes" id="UP000231179"/>
    </source>
</evidence>
<comment type="function">
    <text evidence="9">Single strand-specific metallo-endoribonuclease involved in late-stage 70S ribosome quality control and in maturation of the 3' terminus of the 16S rRNA.</text>
</comment>
<keyword evidence="4 9" id="KW-0540">Nuclease</keyword>
<evidence type="ECO:0000256" key="3">
    <source>
        <dbReference type="ARBA" id="ARBA00022552"/>
    </source>
</evidence>
<gene>
    <name evidence="9 10" type="primary">ybeY</name>
    <name evidence="10" type="ORF">SCLAR_v1c05510</name>
</gene>
<dbReference type="HAMAP" id="MF_00009">
    <property type="entry name" value="Endoribonucl_YbeY"/>
    <property type="match status" value="1"/>
</dbReference>
<evidence type="ECO:0000256" key="9">
    <source>
        <dbReference type="HAMAP-Rule" id="MF_00009"/>
    </source>
</evidence>
<dbReference type="GO" id="GO:0008270">
    <property type="term" value="F:zinc ion binding"/>
    <property type="evidence" value="ECO:0007669"/>
    <property type="project" value="UniProtKB-UniRule"/>
</dbReference>
<evidence type="ECO:0000256" key="1">
    <source>
        <dbReference type="ARBA" id="ARBA00010875"/>
    </source>
</evidence>
<comment type="subcellular location">
    <subcellularLocation>
        <location evidence="9">Cytoplasm</location>
    </subcellularLocation>
</comment>
<feature type="binding site" evidence="9">
    <location>
        <position position="128"/>
    </location>
    <ligand>
        <name>Zn(2+)</name>
        <dbReference type="ChEBI" id="CHEBI:29105"/>
        <note>catalytic</note>
    </ligand>
</feature>
<dbReference type="Proteomes" id="UP000231179">
    <property type="component" value="Chromosome"/>
</dbReference>
<dbReference type="InterPro" id="IPR020549">
    <property type="entry name" value="YbeY_CS"/>
</dbReference>
<evidence type="ECO:0000256" key="8">
    <source>
        <dbReference type="ARBA" id="ARBA00022833"/>
    </source>
</evidence>
<dbReference type="GO" id="GO:0004521">
    <property type="term" value="F:RNA endonuclease activity"/>
    <property type="evidence" value="ECO:0007669"/>
    <property type="project" value="UniProtKB-UniRule"/>
</dbReference>
<dbReference type="SUPFAM" id="SSF55486">
    <property type="entry name" value="Metalloproteases ('zincins'), catalytic domain"/>
    <property type="match status" value="1"/>
</dbReference>
<feature type="binding site" evidence="9">
    <location>
        <position position="122"/>
    </location>
    <ligand>
        <name>Zn(2+)</name>
        <dbReference type="ChEBI" id="CHEBI:29105"/>
        <note>catalytic</note>
    </ligand>
</feature>
<keyword evidence="11" id="KW-1185">Reference proteome</keyword>
<dbReference type="PANTHER" id="PTHR46986">
    <property type="entry name" value="ENDORIBONUCLEASE YBEY, CHLOROPLASTIC"/>
    <property type="match status" value="1"/>
</dbReference>
<accession>A0A2K8KGQ3</accession>